<feature type="compositionally biased region" description="Basic and acidic residues" evidence="1">
    <location>
        <begin position="508"/>
        <end position="519"/>
    </location>
</feature>
<keyword evidence="3" id="KW-1185">Reference proteome</keyword>
<dbReference type="InterPro" id="IPR007139">
    <property type="entry name" value="DUF349"/>
</dbReference>
<feature type="compositionally biased region" description="Acidic residues" evidence="1">
    <location>
        <begin position="522"/>
        <end position="532"/>
    </location>
</feature>
<feature type="region of interest" description="Disordered" evidence="1">
    <location>
        <begin position="508"/>
        <end position="532"/>
    </location>
</feature>
<proteinExistence type="predicted"/>
<evidence type="ECO:0008006" key="4">
    <source>
        <dbReference type="Google" id="ProtNLM"/>
    </source>
</evidence>
<name>A0ABP8NHD0_9BACT</name>
<protein>
    <recommendedName>
        <fullName evidence="4">DUF349 domain-containing protein</fullName>
    </recommendedName>
</protein>
<comment type="caution">
    <text evidence="2">The sequence shown here is derived from an EMBL/GenBank/DDBJ whole genome shotgun (WGS) entry which is preliminary data.</text>
</comment>
<organism evidence="2 3">
    <name type="scientific">Nemorincola caseinilytica</name>
    <dbReference type="NCBI Taxonomy" id="2054315"/>
    <lineage>
        <taxon>Bacteria</taxon>
        <taxon>Pseudomonadati</taxon>
        <taxon>Bacteroidota</taxon>
        <taxon>Chitinophagia</taxon>
        <taxon>Chitinophagales</taxon>
        <taxon>Chitinophagaceae</taxon>
        <taxon>Nemorincola</taxon>
    </lineage>
</organism>
<evidence type="ECO:0000256" key="1">
    <source>
        <dbReference type="SAM" id="MobiDB-lite"/>
    </source>
</evidence>
<accession>A0ABP8NHD0</accession>
<dbReference type="EMBL" id="BAABFA010000011">
    <property type="protein sequence ID" value="GAA4465894.1"/>
    <property type="molecule type" value="Genomic_DNA"/>
</dbReference>
<evidence type="ECO:0000313" key="3">
    <source>
        <dbReference type="Proteomes" id="UP001500067"/>
    </source>
</evidence>
<dbReference type="Proteomes" id="UP001500067">
    <property type="component" value="Unassembled WGS sequence"/>
</dbReference>
<dbReference type="RefSeq" id="WP_345082132.1">
    <property type="nucleotide sequence ID" value="NZ_BAABFA010000011.1"/>
</dbReference>
<dbReference type="Pfam" id="PF03993">
    <property type="entry name" value="DUF349"/>
    <property type="match status" value="4"/>
</dbReference>
<evidence type="ECO:0000313" key="2">
    <source>
        <dbReference type="EMBL" id="GAA4465894.1"/>
    </source>
</evidence>
<reference evidence="3" key="1">
    <citation type="journal article" date="2019" name="Int. J. Syst. Evol. Microbiol.">
        <title>The Global Catalogue of Microorganisms (GCM) 10K type strain sequencing project: providing services to taxonomists for standard genome sequencing and annotation.</title>
        <authorList>
            <consortium name="The Broad Institute Genomics Platform"/>
            <consortium name="The Broad Institute Genome Sequencing Center for Infectious Disease"/>
            <person name="Wu L."/>
            <person name="Ma J."/>
        </authorList>
    </citation>
    <scope>NUCLEOTIDE SEQUENCE [LARGE SCALE GENOMIC DNA]</scope>
    <source>
        <strain evidence="3">JCM 32105</strain>
    </source>
</reference>
<sequence length="532" mass="61418">MSQEQNFDVSTWWNGVSFDGKELFTLNDDGRLVIHAGEPGKERTIAEITAENSATVISTLGEKYYQMQARLAEVAAEWAATADKLKMAEKVAWLRNMLGTTAALGNLDKLLAETEPWQEAINARTEENYAAKLKLAEQAEALADSTEWKEATNAFKELTEQWKHAGHTDKHRGDKLWARIEAARTKFYDRKKQHHDDQEKDMLQNLDLKLDLVEQAEALASSSEWKKTADTFHRLTNEWKTIGHTLSKKNEELWQRFITAKSAFFDRKREHTAVIQQEQEVNITAKTALVEKAEALKDSTEWNNTALAYAALMEEWKKTGRVNGEKGEELWGRFLAAQDQFFNAKKQHAAGVKNMHEQNYDAKMKLLERAEQIKNSNHWGETTGEMNDLLDEWKKIGPVAREHSNRIWEQFLAARKHFFARKDANRDQRKQHAEVQKHVRTEQAKEMVGRLLRDIQEEEDKLADFKEALNNITPGKKAAELKEHLEKLLVEGEQKLRRLREKYDAVHNEYGRKQAKEVAETTGEEPETNEPE</sequence>
<gene>
    <name evidence="2" type="ORF">GCM10023093_18880</name>
</gene>